<proteinExistence type="predicted"/>
<feature type="compositionally biased region" description="Polar residues" evidence="2">
    <location>
        <begin position="159"/>
        <end position="182"/>
    </location>
</feature>
<evidence type="ECO:0000256" key="1">
    <source>
        <dbReference type="PROSITE-ProRule" id="PRU00723"/>
    </source>
</evidence>
<keyword evidence="1" id="KW-0863">Zinc-finger</keyword>
<dbReference type="GO" id="GO:0003723">
    <property type="term" value="F:RNA binding"/>
    <property type="evidence" value="ECO:0007669"/>
    <property type="project" value="InterPro"/>
</dbReference>
<gene>
    <name evidence="4" type="ORF">BU23DRAFT_242964</name>
</gene>
<dbReference type="PANTHER" id="PTHR13309">
    <property type="entry name" value="NUCLEAR FRAGILE X MENTAL RETARDATION PROTEIN INTERACTING PROTEIN 1"/>
    <property type="match status" value="1"/>
</dbReference>
<evidence type="ECO:0000256" key="2">
    <source>
        <dbReference type="SAM" id="MobiDB-lite"/>
    </source>
</evidence>
<dbReference type="PANTHER" id="PTHR13309:SF0">
    <property type="entry name" value="FMR1-INTERACTING PROTEIN NUFIP1"/>
    <property type="match status" value="1"/>
</dbReference>
<feature type="compositionally biased region" description="Polar residues" evidence="2">
    <location>
        <begin position="90"/>
        <end position="100"/>
    </location>
</feature>
<feature type="compositionally biased region" description="Basic and acidic residues" evidence="2">
    <location>
        <begin position="350"/>
        <end position="388"/>
    </location>
</feature>
<name>A0A6A5UZ81_9PLEO</name>
<dbReference type="GO" id="GO:0008270">
    <property type="term" value="F:zinc ion binding"/>
    <property type="evidence" value="ECO:0007669"/>
    <property type="project" value="UniProtKB-KW"/>
</dbReference>
<sequence>MAPGFKFPPPPPPPPPKAPSNDAPNSQRGGQNERGRERGGAPGRSRGNYQGNSRGGYQQRAGGNQRGGHRGGQQHHGGRGGYQSHGIPNGSHQQQQLYTHASSQNYASSNSAIPDAPLNAPSPAPLDPGALAQAMAFMATPAGMQSMAAFASHMAGGNAITQNGQPSPLQQPVPHGQTSLQSDSRKRKRNDRVGQWQAQQQPRHTPTPKPPRAKAKAAPAVPGFGFSLPVPKPPAPSNAVAANGETKKRLNLGLTQLNYNDESSEEEKDEEEDEEAAFASKWDGKGISFEHNGDVISLQSAAEVAAYIKDRKRNYPTQARIAEKAQKAAEKRVSELEFLRKIKGTSTKGKTREEPKAKARPQKEDKEDKKEQPASPKPRLEELREKVRQSMAAKQLTPAPPPGTEQQAVDLGLGYGTDSNDESSVLSESSVVSSSESSDESEFEDDDSDAPPEAQSSRVAIPPAAPAPPSKPPARKVADPDKAKSKVCPQWKATGKCKFKYCHFRHALEEPKLVGLYERMVEAELAQADKLAVDAIKYLGRNGFLG</sequence>
<accession>A0A6A5UZ81</accession>
<feature type="region of interest" description="Disordered" evidence="2">
    <location>
        <begin position="322"/>
        <end position="485"/>
    </location>
</feature>
<organism evidence="4 5">
    <name type="scientific">Bimuria novae-zelandiae CBS 107.79</name>
    <dbReference type="NCBI Taxonomy" id="1447943"/>
    <lineage>
        <taxon>Eukaryota</taxon>
        <taxon>Fungi</taxon>
        <taxon>Dikarya</taxon>
        <taxon>Ascomycota</taxon>
        <taxon>Pezizomycotina</taxon>
        <taxon>Dothideomycetes</taxon>
        <taxon>Pleosporomycetidae</taxon>
        <taxon>Pleosporales</taxon>
        <taxon>Massarineae</taxon>
        <taxon>Didymosphaeriaceae</taxon>
        <taxon>Bimuria</taxon>
    </lineage>
</organism>
<feature type="compositionally biased region" description="Basic residues" evidence="2">
    <location>
        <begin position="67"/>
        <end position="78"/>
    </location>
</feature>
<keyword evidence="1" id="KW-0862">Zinc</keyword>
<feature type="region of interest" description="Disordered" evidence="2">
    <location>
        <begin position="1"/>
        <end position="128"/>
    </location>
</feature>
<feature type="compositionally biased region" description="Pro residues" evidence="2">
    <location>
        <begin position="1"/>
        <end position="18"/>
    </location>
</feature>
<dbReference type="GO" id="GO:0005634">
    <property type="term" value="C:nucleus"/>
    <property type="evidence" value="ECO:0007669"/>
    <property type="project" value="TreeGrafter"/>
</dbReference>
<dbReference type="InterPro" id="IPR019496">
    <property type="entry name" value="NUFIP1_cons_dom"/>
</dbReference>
<dbReference type="GO" id="GO:0000492">
    <property type="term" value="P:box C/D snoRNP assembly"/>
    <property type="evidence" value="ECO:0007669"/>
    <property type="project" value="TreeGrafter"/>
</dbReference>
<dbReference type="InterPro" id="IPR039136">
    <property type="entry name" value="NUFIP1-like"/>
</dbReference>
<keyword evidence="5" id="KW-1185">Reference proteome</keyword>
<keyword evidence="1" id="KW-0479">Metal-binding</keyword>
<protein>
    <recommendedName>
        <fullName evidence="3">C3H1-type domain-containing protein</fullName>
    </recommendedName>
</protein>
<dbReference type="Pfam" id="PF10453">
    <property type="entry name" value="NUFIP1"/>
    <property type="match status" value="1"/>
</dbReference>
<feature type="region of interest" description="Disordered" evidence="2">
    <location>
        <begin position="157"/>
        <end position="281"/>
    </location>
</feature>
<feature type="compositionally biased region" description="Acidic residues" evidence="2">
    <location>
        <begin position="437"/>
        <end position="450"/>
    </location>
</feature>
<reference evidence="4" key="1">
    <citation type="journal article" date="2020" name="Stud. Mycol.">
        <title>101 Dothideomycetes genomes: a test case for predicting lifestyles and emergence of pathogens.</title>
        <authorList>
            <person name="Haridas S."/>
            <person name="Albert R."/>
            <person name="Binder M."/>
            <person name="Bloem J."/>
            <person name="Labutti K."/>
            <person name="Salamov A."/>
            <person name="Andreopoulos B."/>
            <person name="Baker S."/>
            <person name="Barry K."/>
            <person name="Bills G."/>
            <person name="Bluhm B."/>
            <person name="Cannon C."/>
            <person name="Castanera R."/>
            <person name="Culley D."/>
            <person name="Daum C."/>
            <person name="Ezra D."/>
            <person name="Gonzalez J."/>
            <person name="Henrissat B."/>
            <person name="Kuo A."/>
            <person name="Liang C."/>
            <person name="Lipzen A."/>
            <person name="Lutzoni F."/>
            <person name="Magnuson J."/>
            <person name="Mondo S."/>
            <person name="Nolan M."/>
            <person name="Ohm R."/>
            <person name="Pangilinan J."/>
            <person name="Park H.-J."/>
            <person name="Ramirez L."/>
            <person name="Alfaro M."/>
            <person name="Sun H."/>
            <person name="Tritt A."/>
            <person name="Yoshinaga Y."/>
            <person name="Zwiers L.-H."/>
            <person name="Turgeon B."/>
            <person name="Goodwin S."/>
            <person name="Spatafora J."/>
            <person name="Crous P."/>
            <person name="Grigoriev I."/>
        </authorList>
    </citation>
    <scope>NUCLEOTIDE SEQUENCE</scope>
    <source>
        <strain evidence="4">CBS 107.79</strain>
    </source>
</reference>
<dbReference type="EMBL" id="ML976712">
    <property type="protein sequence ID" value="KAF1969132.1"/>
    <property type="molecule type" value="Genomic_DNA"/>
</dbReference>
<dbReference type="AlphaFoldDB" id="A0A6A5UZ81"/>
<feature type="domain" description="C3H1-type" evidence="3">
    <location>
        <begin position="482"/>
        <end position="509"/>
    </location>
</feature>
<dbReference type="InterPro" id="IPR000571">
    <property type="entry name" value="Znf_CCCH"/>
</dbReference>
<feature type="compositionally biased region" description="Acidic residues" evidence="2">
    <location>
        <begin position="262"/>
        <end position="276"/>
    </location>
</feature>
<evidence type="ECO:0000313" key="4">
    <source>
        <dbReference type="EMBL" id="KAF1969132.1"/>
    </source>
</evidence>
<evidence type="ECO:0000313" key="5">
    <source>
        <dbReference type="Proteomes" id="UP000800036"/>
    </source>
</evidence>
<feature type="compositionally biased region" description="Low complexity" evidence="2">
    <location>
        <begin position="101"/>
        <end position="112"/>
    </location>
</feature>
<feature type="zinc finger region" description="C3H1-type" evidence="1">
    <location>
        <begin position="482"/>
        <end position="509"/>
    </location>
</feature>
<feature type="compositionally biased region" description="Pro residues" evidence="2">
    <location>
        <begin position="463"/>
        <end position="472"/>
    </location>
</feature>
<feature type="compositionally biased region" description="Low complexity" evidence="2">
    <location>
        <begin position="422"/>
        <end position="436"/>
    </location>
</feature>
<evidence type="ECO:0000259" key="3">
    <source>
        <dbReference type="PROSITE" id="PS50103"/>
    </source>
</evidence>
<dbReference type="Proteomes" id="UP000800036">
    <property type="component" value="Unassembled WGS sequence"/>
</dbReference>
<dbReference type="OrthoDB" id="273070at2759"/>
<dbReference type="PROSITE" id="PS50103">
    <property type="entry name" value="ZF_C3H1"/>
    <property type="match status" value="1"/>
</dbReference>
<feature type="compositionally biased region" description="Basic and acidic residues" evidence="2">
    <location>
        <begin position="322"/>
        <end position="340"/>
    </location>
</feature>